<dbReference type="PANTHER" id="PTHR42794">
    <property type="entry name" value="HEMIN IMPORT ATP-BINDING PROTEIN HMUV"/>
    <property type="match status" value="1"/>
</dbReference>
<keyword evidence="4" id="KW-1278">Translocase</keyword>
<accession>A0ABS3KDR7</accession>
<dbReference type="SUPFAM" id="SSF52540">
    <property type="entry name" value="P-loop containing nucleoside triphosphate hydrolases"/>
    <property type="match status" value="1"/>
</dbReference>
<evidence type="ECO:0000256" key="1">
    <source>
        <dbReference type="ARBA" id="ARBA00022448"/>
    </source>
</evidence>
<organism evidence="7 8">
    <name type="scientific">Roseomonas marmotae</name>
    <dbReference type="NCBI Taxonomy" id="2768161"/>
    <lineage>
        <taxon>Bacteria</taxon>
        <taxon>Pseudomonadati</taxon>
        <taxon>Pseudomonadota</taxon>
        <taxon>Alphaproteobacteria</taxon>
        <taxon>Acetobacterales</taxon>
        <taxon>Roseomonadaceae</taxon>
        <taxon>Roseomonas</taxon>
    </lineage>
</organism>
<sequence>MPGLLLRGVTAGYRNRRVIEDFSLPPLPPGTLLGLLGQNAAGKSTLLRGIAGLGRAQGEILLDGTSLPGLSAARRAALVGYLPQSLPPSSPLVAYEAVLSACRAVRGDLSHRQAEAAIARAFETLGITHLALRRMNELSGGQRQMVGLAQVMVREPRLLLLDEPTSALDLRWQLSVVQAVRDAVRASGAIGIVAIHDINLAIRACDQVAVLAKGRLLAVGAPAEVVTPEVLAESFGVASRVESCSQGVPVVLVDRALPLPH</sequence>
<proteinExistence type="predicted"/>
<dbReference type="SMART" id="SM00382">
    <property type="entry name" value="AAA"/>
    <property type="match status" value="1"/>
</dbReference>
<keyword evidence="3 7" id="KW-0067">ATP-binding</keyword>
<evidence type="ECO:0000256" key="4">
    <source>
        <dbReference type="ARBA" id="ARBA00022967"/>
    </source>
</evidence>
<dbReference type="Pfam" id="PF00005">
    <property type="entry name" value="ABC_tran"/>
    <property type="match status" value="1"/>
</dbReference>
<evidence type="ECO:0000256" key="5">
    <source>
        <dbReference type="ARBA" id="ARBA00037066"/>
    </source>
</evidence>
<name>A0ABS3KDR7_9PROT</name>
<evidence type="ECO:0000256" key="2">
    <source>
        <dbReference type="ARBA" id="ARBA00022741"/>
    </source>
</evidence>
<feature type="domain" description="ABC transporter" evidence="6">
    <location>
        <begin position="4"/>
        <end position="238"/>
    </location>
</feature>
<comment type="function">
    <text evidence="5">Part of the ABC transporter complex HmuTUV involved in hemin import. Responsible for energy coupling to the transport system.</text>
</comment>
<comment type="caution">
    <text evidence="7">The sequence shown here is derived from an EMBL/GenBank/DDBJ whole genome shotgun (WGS) entry which is preliminary data.</text>
</comment>
<dbReference type="InterPro" id="IPR017871">
    <property type="entry name" value="ABC_transporter-like_CS"/>
</dbReference>
<dbReference type="Gene3D" id="3.40.50.300">
    <property type="entry name" value="P-loop containing nucleotide triphosphate hydrolases"/>
    <property type="match status" value="1"/>
</dbReference>
<gene>
    <name evidence="7" type="ORF">IAI60_13285</name>
</gene>
<evidence type="ECO:0000259" key="6">
    <source>
        <dbReference type="PROSITE" id="PS50893"/>
    </source>
</evidence>
<dbReference type="EMBL" id="JACTNF010000013">
    <property type="protein sequence ID" value="MBO1075582.1"/>
    <property type="molecule type" value="Genomic_DNA"/>
</dbReference>
<dbReference type="CDD" id="cd03214">
    <property type="entry name" value="ABC_Iron-Siderophores_B12_Hemin"/>
    <property type="match status" value="1"/>
</dbReference>
<keyword evidence="2" id="KW-0547">Nucleotide-binding</keyword>
<dbReference type="GO" id="GO:0005524">
    <property type="term" value="F:ATP binding"/>
    <property type="evidence" value="ECO:0007669"/>
    <property type="project" value="UniProtKB-KW"/>
</dbReference>
<evidence type="ECO:0000256" key="3">
    <source>
        <dbReference type="ARBA" id="ARBA00022840"/>
    </source>
</evidence>
<keyword evidence="1" id="KW-0813">Transport</keyword>
<reference evidence="7 8" key="1">
    <citation type="submission" date="2020-09" db="EMBL/GenBank/DDBJ databases">
        <title>Roseomonas.</title>
        <authorList>
            <person name="Zhu W."/>
        </authorList>
    </citation>
    <scope>NUCLEOTIDE SEQUENCE [LARGE SCALE GENOMIC DNA]</scope>
    <source>
        <strain evidence="7 8">1311</strain>
    </source>
</reference>
<dbReference type="PROSITE" id="PS50893">
    <property type="entry name" value="ABC_TRANSPORTER_2"/>
    <property type="match status" value="1"/>
</dbReference>
<dbReference type="InterPro" id="IPR003593">
    <property type="entry name" value="AAA+_ATPase"/>
</dbReference>
<protein>
    <submittedName>
        <fullName evidence="7">ABC transporter ATP-binding protein</fullName>
    </submittedName>
</protein>
<keyword evidence="8" id="KW-1185">Reference proteome</keyword>
<evidence type="ECO:0000313" key="8">
    <source>
        <dbReference type="Proteomes" id="UP001518990"/>
    </source>
</evidence>
<dbReference type="PANTHER" id="PTHR42794:SF1">
    <property type="entry name" value="HEMIN IMPORT ATP-BINDING PROTEIN HMUV"/>
    <property type="match status" value="1"/>
</dbReference>
<dbReference type="InterPro" id="IPR003439">
    <property type="entry name" value="ABC_transporter-like_ATP-bd"/>
</dbReference>
<dbReference type="Proteomes" id="UP001518990">
    <property type="component" value="Unassembled WGS sequence"/>
</dbReference>
<dbReference type="PROSITE" id="PS00211">
    <property type="entry name" value="ABC_TRANSPORTER_1"/>
    <property type="match status" value="1"/>
</dbReference>
<evidence type="ECO:0000313" key="7">
    <source>
        <dbReference type="EMBL" id="MBO1075582.1"/>
    </source>
</evidence>
<dbReference type="InterPro" id="IPR027417">
    <property type="entry name" value="P-loop_NTPase"/>
</dbReference>